<proteinExistence type="predicted"/>
<gene>
    <name evidence="1" type="ORF">BET01_11075</name>
</gene>
<reference evidence="1 2" key="1">
    <citation type="submission" date="2016-08" db="EMBL/GenBank/DDBJ databases">
        <title>A new outlook on sporulation: Clostridium algidixylanolyticum.</title>
        <authorList>
            <person name="Poppleton D.I."/>
            <person name="Gribaldo S."/>
        </authorList>
    </citation>
    <scope>NUCLEOTIDE SEQUENCE [LARGE SCALE GENOMIC DNA]</scope>
    <source>
        <strain evidence="1 2">SPL73</strain>
    </source>
</reference>
<evidence type="ECO:0000313" key="2">
    <source>
        <dbReference type="Proteomes" id="UP000284277"/>
    </source>
</evidence>
<dbReference type="AlphaFoldDB" id="A0A419SS75"/>
<accession>A0A419SS75</accession>
<organism evidence="1 2">
    <name type="scientific">Lacrimispora algidixylanolytica</name>
    <dbReference type="NCBI Taxonomy" id="94868"/>
    <lineage>
        <taxon>Bacteria</taxon>
        <taxon>Bacillati</taxon>
        <taxon>Bacillota</taxon>
        <taxon>Clostridia</taxon>
        <taxon>Lachnospirales</taxon>
        <taxon>Lachnospiraceae</taxon>
        <taxon>Lacrimispora</taxon>
    </lineage>
</organism>
<comment type="caution">
    <text evidence="1">The sequence shown here is derived from an EMBL/GenBank/DDBJ whole genome shotgun (WGS) entry which is preliminary data.</text>
</comment>
<name>A0A419SS75_9FIRM</name>
<evidence type="ECO:0000313" key="1">
    <source>
        <dbReference type="EMBL" id="RKD28080.1"/>
    </source>
</evidence>
<keyword evidence="2" id="KW-1185">Reference proteome</keyword>
<protein>
    <submittedName>
        <fullName evidence="1">Uncharacterized protein</fullName>
    </submittedName>
</protein>
<sequence length="113" mass="13306">MYIIKDTNERYYMNWVGNTPVFNGDISSAKILNETDANKVIKSMKNINKSAYEKVLCDDNALMKSAERNNPEWYRQQIVFLLSKYKKKSEDIYEDESYSICDQIVDDLEKILD</sequence>
<dbReference type="Proteomes" id="UP000284277">
    <property type="component" value="Unassembled WGS sequence"/>
</dbReference>
<dbReference type="RefSeq" id="WP_120198713.1">
    <property type="nucleotide sequence ID" value="NZ_MCIA01000035.1"/>
</dbReference>
<dbReference type="EMBL" id="MCIA01000035">
    <property type="protein sequence ID" value="RKD28080.1"/>
    <property type="molecule type" value="Genomic_DNA"/>
</dbReference>
<dbReference type="OrthoDB" id="9864443at2"/>